<evidence type="ECO:0000313" key="1">
    <source>
        <dbReference type="EMBL" id="CAH1520701.1"/>
    </source>
</evidence>
<name>A0AAU9Q068_9VIBR</name>
<reference evidence="1" key="1">
    <citation type="submission" date="2022-01" db="EMBL/GenBank/DDBJ databases">
        <authorList>
            <person name="Lagorce A."/>
        </authorList>
    </citation>
    <scope>NUCLEOTIDE SEQUENCE</scope>
    <source>
        <strain evidence="1">Th15_F1_D04</strain>
    </source>
</reference>
<dbReference type="AlphaFoldDB" id="A0AAU9Q068"/>
<organism evidence="1 2">
    <name type="scientific">Vibrio owensii</name>
    <dbReference type="NCBI Taxonomy" id="696485"/>
    <lineage>
        <taxon>Bacteria</taxon>
        <taxon>Pseudomonadati</taxon>
        <taxon>Pseudomonadota</taxon>
        <taxon>Gammaproteobacteria</taxon>
        <taxon>Vibrionales</taxon>
        <taxon>Vibrionaceae</taxon>
        <taxon>Vibrio</taxon>
    </lineage>
</organism>
<proteinExistence type="predicted"/>
<dbReference type="EMBL" id="CAKMTQ010000001">
    <property type="protein sequence ID" value="CAH1520701.1"/>
    <property type="molecule type" value="Genomic_DNA"/>
</dbReference>
<protein>
    <submittedName>
        <fullName evidence="1">Uncharacterized protein</fullName>
    </submittedName>
</protein>
<comment type="caution">
    <text evidence="1">The sequence shown here is derived from an EMBL/GenBank/DDBJ whole genome shotgun (WGS) entry which is preliminary data.</text>
</comment>
<dbReference type="Proteomes" id="UP001295420">
    <property type="component" value="Unassembled WGS sequence"/>
</dbReference>
<evidence type="ECO:0000313" key="2">
    <source>
        <dbReference type="Proteomes" id="UP001295420"/>
    </source>
</evidence>
<sequence>MPDPDTEIKQHLPLGSIGEIYRIKTKHALSLKPRKVTFGDDS</sequence>
<accession>A0AAU9Q068</accession>
<gene>
    <name evidence="1" type="ORF">THF1D04_10371</name>
</gene>